<proteinExistence type="predicted"/>
<sequence>MSATPLKLYWWKDEPNFGDDLSREVVSVVSGREVSWAPKDGADMVALGSVLQGVRNRFKDGSPKGNRPVIWGTGLMFPVPKDFLPYVDIRLVRGPLTATFLGLKHNRFGDPGLLAQEALGVQGERIDRIGIIPHMKHVDSPELAAALAAEPALFLIDPRRSAREVVAEIACCAHVISSSLHGLVVADSFGIPNTWLEPVAIHAMPKLKFYDYATGIERPLASPVKLTDIPAWVTTLKDQTLSYQDGIEASKASLLAAFPASLRAQDLSALDL</sequence>
<dbReference type="OrthoDB" id="9803627at2"/>
<comment type="caution">
    <text evidence="2">The sequence shown here is derived from an EMBL/GenBank/DDBJ whole genome shotgun (WGS) entry which is preliminary data.</text>
</comment>
<organism evidence="2 3">
    <name type="scientific">Aliiroseovarius crassostreae</name>
    <dbReference type="NCBI Taxonomy" id="154981"/>
    <lineage>
        <taxon>Bacteria</taxon>
        <taxon>Pseudomonadati</taxon>
        <taxon>Pseudomonadota</taxon>
        <taxon>Alphaproteobacteria</taxon>
        <taxon>Rhodobacterales</taxon>
        <taxon>Paracoccaceae</taxon>
        <taxon>Aliiroseovarius</taxon>
    </lineage>
</organism>
<dbReference type="EMBL" id="LKBA01000019">
    <property type="protein sequence ID" value="KPN62432.1"/>
    <property type="molecule type" value="Genomic_DNA"/>
</dbReference>
<evidence type="ECO:0000259" key="1">
    <source>
        <dbReference type="Pfam" id="PF04230"/>
    </source>
</evidence>
<dbReference type="Proteomes" id="UP000050471">
    <property type="component" value="Unassembled WGS sequence"/>
</dbReference>
<dbReference type="InterPro" id="IPR007345">
    <property type="entry name" value="Polysacch_pyruvyl_Trfase"/>
</dbReference>
<accession>A0A0P7JMY4</accession>
<dbReference type="STRING" id="154981.AKJ29_09420"/>
<dbReference type="Pfam" id="PF04230">
    <property type="entry name" value="PS_pyruv_trans"/>
    <property type="match status" value="1"/>
</dbReference>
<name>A0A0P7JMY4_9RHOB</name>
<dbReference type="RefSeq" id="WP_055192129.1">
    <property type="nucleotide sequence ID" value="NZ_FPBS01000023.1"/>
</dbReference>
<evidence type="ECO:0000313" key="2">
    <source>
        <dbReference type="EMBL" id="KPN62432.1"/>
    </source>
</evidence>
<evidence type="ECO:0000313" key="3">
    <source>
        <dbReference type="Proteomes" id="UP000050471"/>
    </source>
</evidence>
<reference evidence="2 3" key="1">
    <citation type="submission" date="2015-09" db="EMBL/GenBank/DDBJ databases">
        <title>Draft genome sequence of Aliiroseovarius crassostreae CV919-312TSm, the causative agent of Roseovarius Oyster Disease (formerly Juvenile Oyster Disease).</title>
        <authorList>
            <person name="Kessner L."/>
            <person name="Spinard E."/>
            <person name="Nelson D."/>
        </authorList>
    </citation>
    <scope>NUCLEOTIDE SEQUENCE [LARGE SCALE GENOMIC DNA]</scope>
    <source>
        <strain evidence="2 3">CV919-312</strain>
    </source>
</reference>
<dbReference type="AlphaFoldDB" id="A0A0P7JMY4"/>
<keyword evidence="3" id="KW-1185">Reference proteome</keyword>
<gene>
    <name evidence="2" type="ORF">AKJ29_09420</name>
</gene>
<feature type="domain" description="Polysaccharide pyruvyl transferase" evidence="1">
    <location>
        <begin position="87"/>
        <end position="196"/>
    </location>
</feature>
<protein>
    <recommendedName>
        <fullName evidence="1">Polysaccharide pyruvyl transferase domain-containing protein</fullName>
    </recommendedName>
</protein>